<dbReference type="Pfam" id="PF17919">
    <property type="entry name" value="RT_RNaseH_2"/>
    <property type="match status" value="1"/>
</dbReference>
<dbReference type="InterPro" id="IPR012337">
    <property type="entry name" value="RNaseH-like_sf"/>
</dbReference>
<dbReference type="InterPro" id="IPR050951">
    <property type="entry name" value="Retrovirus_Pol_polyprotein"/>
</dbReference>
<name>A0A6J8CTW6_MYTCO</name>
<dbReference type="SUPFAM" id="SSF53098">
    <property type="entry name" value="Ribonuclease H-like"/>
    <property type="match status" value="1"/>
</dbReference>
<dbReference type="Gene3D" id="2.40.70.10">
    <property type="entry name" value="Acid Proteases"/>
    <property type="match status" value="1"/>
</dbReference>
<dbReference type="CDD" id="cd09274">
    <property type="entry name" value="RNase_HI_RT_Ty3"/>
    <property type="match status" value="1"/>
</dbReference>
<dbReference type="InterPro" id="IPR021109">
    <property type="entry name" value="Peptidase_aspartic_dom_sf"/>
</dbReference>
<dbReference type="FunFam" id="3.30.70.270:FF:000026">
    <property type="entry name" value="Transposon Ty3-G Gag-Pol polyprotein"/>
    <property type="match status" value="1"/>
</dbReference>
<dbReference type="Gene3D" id="3.30.70.270">
    <property type="match status" value="2"/>
</dbReference>
<accession>A0A6J8CTW6</accession>
<dbReference type="InterPro" id="IPR001584">
    <property type="entry name" value="Integrase_cat-core"/>
</dbReference>
<dbReference type="InterPro" id="IPR000477">
    <property type="entry name" value="RT_dom"/>
</dbReference>
<protein>
    <recommendedName>
        <fullName evidence="2">Integrase catalytic domain-containing protein</fullName>
    </recommendedName>
</protein>
<evidence type="ECO:0000313" key="4">
    <source>
        <dbReference type="Proteomes" id="UP000507470"/>
    </source>
</evidence>
<organism evidence="3 4">
    <name type="scientific">Mytilus coruscus</name>
    <name type="common">Sea mussel</name>
    <dbReference type="NCBI Taxonomy" id="42192"/>
    <lineage>
        <taxon>Eukaryota</taxon>
        <taxon>Metazoa</taxon>
        <taxon>Spiralia</taxon>
        <taxon>Lophotrochozoa</taxon>
        <taxon>Mollusca</taxon>
        <taxon>Bivalvia</taxon>
        <taxon>Autobranchia</taxon>
        <taxon>Pteriomorphia</taxon>
        <taxon>Mytilida</taxon>
        <taxon>Mytiloidea</taxon>
        <taxon>Mytilidae</taxon>
        <taxon>Mytilinae</taxon>
        <taxon>Mytilus</taxon>
    </lineage>
</organism>
<dbReference type="Pfam" id="PF00078">
    <property type="entry name" value="RVT_1"/>
    <property type="match status" value="1"/>
</dbReference>
<dbReference type="CDD" id="cd01647">
    <property type="entry name" value="RT_LTR"/>
    <property type="match status" value="1"/>
</dbReference>
<dbReference type="OrthoDB" id="6089225at2759"/>
<dbReference type="Gene3D" id="1.10.340.70">
    <property type="match status" value="1"/>
</dbReference>
<dbReference type="PANTHER" id="PTHR37984">
    <property type="entry name" value="PROTEIN CBG26694"/>
    <property type="match status" value="1"/>
</dbReference>
<dbReference type="Proteomes" id="UP000507470">
    <property type="component" value="Unassembled WGS sequence"/>
</dbReference>
<feature type="region of interest" description="Disordered" evidence="1">
    <location>
        <begin position="1454"/>
        <end position="1490"/>
    </location>
</feature>
<dbReference type="PANTHER" id="PTHR37984:SF8">
    <property type="entry name" value="CCHC-TYPE DOMAIN-CONTAINING PROTEIN"/>
    <property type="match status" value="1"/>
</dbReference>
<proteinExistence type="predicted"/>
<dbReference type="Gene3D" id="3.30.420.10">
    <property type="entry name" value="Ribonuclease H-like superfamily/Ribonuclease H"/>
    <property type="match status" value="1"/>
</dbReference>
<reference evidence="3 4" key="1">
    <citation type="submission" date="2020-06" db="EMBL/GenBank/DDBJ databases">
        <authorList>
            <person name="Li R."/>
            <person name="Bekaert M."/>
        </authorList>
    </citation>
    <scope>NUCLEOTIDE SEQUENCE [LARGE SCALE GENOMIC DNA]</scope>
    <source>
        <strain evidence="4">wild</strain>
    </source>
</reference>
<feature type="domain" description="Integrase catalytic" evidence="2">
    <location>
        <begin position="997"/>
        <end position="1158"/>
    </location>
</feature>
<dbReference type="SUPFAM" id="SSF56672">
    <property type="entry name" value="DNA/RNA polymerases"/>
    <property type="match status" value="1"/>
</dbReference>
<dbReference type="PROSITE" id="PS50994">
    <property type="entry name" value="INTEGRASE"/>
    <property type="match status" value="1"/>
</dbReference>
<keyword evidence="4" id="KW-1185">Reference proteome</keyword>
<dbReference type="FunFam" id="3.10.20.370:FF:000001">
    <property type="entry name" value="Retrovirus-related Pol polyprotein from transposon 17.6-like protein"/>
    <property type="match status" value="1"/>
</dbReference>
<dbReference type="Gene3D" id="3.10.10.10">
    <property type="entry name" value="HIV Type 1 Reverse Transcriptase, subunit A, domain 1"/>
    <property type="match status" value="1"/>
</dbReference>
<sequence>MEKLRAPERFNLDAHDLADAWKKWKEELNLYIDLVMDSEDEQAKVKLFLYLVGTRGREIYLTMAFDQEPQNRTLEMVLQAFDGYCNPKRNETVERYRFNMRNQNREETFDKYVTELKILATTCNYGALQESLIRDKIICGIQDSHLRERLLRVIDLDLPKCLQISRAAELSKERIKTLENPTFSDLEVHGVKHKQRNPNYQQQKQYTHKTKPSYAQTSSACKYCGRKHEFNKAKCPAFGKECRKCGKANHFESMCKSEQKTRQRRHPGHRVRAISEESDESNDYFEINTVTLTNVNSVKEKHSRHIYASMKIIGKNEKSKLTRFQLDSGATCNIITARTLKELDINQLQKTSQILTMYNNTTIKPIGKCILKLVNPKNNDKFKAEFVVVNDGTLTPLLGSKAVQAMNLVTVNYENIKAVRQGALTKPLSKEIVMKEYADIFEGTGKLEGKYHLELDNTANPVVHPPRKVPVAIKEKLHSELERLTKLEIIKPVSTPTPWFQQLKRSHYPLPTIDDLLPELSRAKVFSVVDAKNGFWHVELDEESSFLTTFNTPFGRYRWLRMPFGLSSAPEEYQRRQDQTVEGDTEEEAIDDHDRKFRALMERCRERNLKLNKEILKLKLKEVRFIGHLVTSEGLKPDPEKIRALMDMPKPTDVSGVRRIIGFVTYPSKFLPKLSDICEPLRKLTLKDSEFCWIENHDKALEEIKRLVTAEPVLKYYDPKLQLTVQSDASQTGLGAAVMQEDRPVAYASRALTDTETRYAQIEKELLSIIFGLEKFHSYTYGRTVNVISDHKPLESIMKKPLHAAPKRLQRMLLRLQKYDIILQYRPGKEMYLADNLSRAYLKETSDTGITTDEIESINMIDELPISEERISELQEHTKNDLQIQELKEVVQEGWPINKWNVPSSVSIYFDTRDELTLQNGLLFKGERVIIPKSLRTDMNKKIHSSHIGIEGCLRRARESLYWPGMNAEVKDFIQRCETCRTFEREQQKETLISHEIPSRPWSKKGIDLMTFQSKNYLVTVDYYSNYWEVDYLEDTLALTVIRKLRAQFARHGIPDVCFTDNGPQFDCGEFRKFSRLWEFKHDTSSPLYSQSNGKVEQAVQTVKRLMKKSKFDKKDPYLAFLDFRNTPTEGFGNSPVEKLMNRKTRTLLPTKESLLRPKVIVPNKVQIELTKQKQKQQFYYNQGTKDLPTLVVIPVRLDHFSPIGVTLKSPFWMEEGILRRVKWRWQPLYDEIQRTVNPKVEFVQGIPVDLEKDSYLDPSVRNMIVLDDLMSTSARDPRITDLFTEGSHHRNLSVVVLNQNLYFSKDPTQRRNCHYLVLFNNPVDKQQIMTLGRQMYPGKGRYFIGKFEESTSKPYGYLLLDLKPTTLESKRLLSNVFQQQSPKNKEAIPTSKGIKAKQASAVPYSYENYQSEQTYESMPSCDDCGVVLDSMHDLQRHIKQWCPENESLKRKRNYEDLDDQTSPKKPNTEWIRYDSGSDNDRDVNEGNIDENEGYKTLLNTAIDTEETWDKKYDKYVKEGMNKEDAFQRCNSKITPLVKQQFFKRYTDLLKLIVPLEESGVHYGIVRQIQDAVDDDKDYETEIRRILLKNRHQFNELFDDNYFVIKKWKKGTIKQQVNIRSYEVDVGARTIRRNRRQLKHTLEDDNNEPAEIERDNSDFEHGEINNQDHCENAPEIENAKETPIITRSGRVVKPPARFKDFVCE</sequence>
<evidence type="ECO:0000259" key="2">
    <source>
        <dbReference type="PROSITE" id="PS50994"/>
    </source>
</evidence>
<feature type="region of interest" description="Disordered" evidence="1">
    <location>
        <begin position="258"/>
        <end position="277"/>
    </location>
</feature>
<dbReference type="FunFam" id="3.30.420.10:FF:000063">
    <property type="entry name" value="Retrovirus-related Pol polyprotein from transposon 297-like Protein"/>
    <property type="match status" value="1"/>
</dbReference>
<gene>
    <name evidence="3" type="ORF">MCOR_34227</name>
</gene>
<dbReference type="InterPro" id="IPR043502">
    <property type="entry name" value="DNA/RNA_pol_sf"/>
</dbReference>
<dbReference type="EMBL" id="CACVKT020006153">
    <property type="protein sequence ID" value="CAC5400008.1"/>
    <property type="molecule type" value="Genomic_DNA"/>
</dbReference>
<feature type="compositionally biased region" description="Basic and acidic residues" evidence="1">
    <location>
        <begin position="1651"/>
        <end position="1666"/>
    </location>
</feature>
<dbReference type="FunFam" id="1.10.340.70:FF:000003">
    <property type="entry name" value="Protein CBG25708"/>
    <property type="match status" value="1"/>
</dbReference>
<dbReference type="GO" id="GO:0015074">
    <property type="term" value="P:DNA integration"/>
    <property type="evidence" value="ECO:0007669"/>
    <property type="project" value="InterPro"/>
</dbReference>
<dbReference type="Pfam" id="PF17921">
    <property type="entry name" value="Integrase_H2C2"/>
    <property type="match status" value="1"/>
</dbReference>
<dbReference type="InterPro" id="IPR036397">
    <property type="entry name" value="RNaseH_sf"/>
</dbReference>
<dbReference type="InterPro" id="IPR043128">
    <property type="entry name" value="Rev_trsase/Diguanyl_cyclase"/>
</dbReference>
<dbReference type="GO" id="GO:0003676">
    <property type="term" value="F:nucleic acid binding"/>
    <property type="evidence" value="ECO:0007669"/>
    <property type="project" value="InterPro"/>
</dbReference>
<feature type="compositionally biased region" description="Basic residues" evidence="1">
    <location>
        <begin position="262"/>
        <end position="272"/>
    </location>
</feature>
<evidence type="ECO:0000313" key="3">
    <source>
        <dbReference type="EMBL" id="CAC5400008.1"/>
    </source>
</evidence>
<dbReference type="InterPro" id="IPR041577">
    <property type="entry name" value="RT_RNaseH_2"/>
</dbReference>
<dbReference type="CDD" id="cd05481">
    <property type="entry name" value="retropepsin_like_LTR_1"/>
    <property type="match status" value="1"/>
</dbReference>
<dbReference type="InterPro" id="IPR041588">
    <property type="entry name" value="Integrase_H2C2"/>
</dbReference>
<evidence type="ECO:0000256" key="1">
    <source>
        <dbReference type="SAM" id="MobiDB-lite"/>
    </source>
</evidence>
<feature type="region of interest" description="Disordered" evidence="1">
    <location>
        <begin position="1638"/>
        <end position="1666"/>
    </location>
</feature>